<dbReference type="Pfam" id="PF00018">
    <property type="entry name" value="SH3_1"/>
    <property type="match status" value="1"/>
</dbReference>
<feature type="region of interest" description="Disordered" evidence="3">
    <location>
        <begin position="543"/>
        <end position="586"/>
    </location>
</feature>
<dbReference type="GO" id="GO:0030838">
    <property type="term" value="P:positive regulation of actin filament polymerization"/>
    <property type="evidence" value="ECO:0007669"/>
    <property type="project" value="TreeGrafter"/>
</dbReference>
<evidence type="ECO:0000313" key="6">
    <source>
        <dbReference type="EMBL" id="KAF8768019.1"/>
    </source>
</evidence>
<feature type="region of interest" description="Disordered" evidence="3">
    <location>
        <begin position="501"/>
        <end position="529"/>
    </location>
</feature>
<keyword evidence="7" id="KW-1185">Reference proteome</keyword>
<dbReference type="GO" id="GO:0007009">
    <property type="term" value="P:plasma membrane organization"/>
    <property type="evidence" value="ECO:0007669"/>
    <property type="project" value="InterPro"/>
</dbReference>
<dbReference type="GO" id="GO:0051764">
    <property type="term" value="P:actin crosslink formation"/>
    <property type="evidence" value="ECO:0007669"/>
    <property type="project" value="TreeGrafter"/>
</dbReference>
<sequence length="666" mass="74302">MNMLSENEELAKLVDGAYKNILEKFNPCARQLISAGKAYLKALHGAVAASKAYIDSLAKLARHAHQGTWGGCTDIGTALLQLVDVQKEIQAQQLNILKAFYVDLLVPLETNIDKDTKIVACEQKRFMQQHKCLQDSYLKAAAVVKKQRKKQKGGRCGNIDKEIRNLQQLEEEKMKLDCFCERSLKQAITQERRRFGFVLERQCSLAKHNLVYHSQGQNLLQHHLEEWEDIAKSREMLPEPIDKLFPPNNTYKSCSEYACANLLDHSVPTSTSLYVPSPNMDRATLRKNRSLDTSCVDLREPSLDPFPKPLVRAKSDFNIASSNASLISNDYGVTLRPKSLIEADTKTGHSRVRALYSYLSSGEHQLSFHEGDVITLIGDKNKGWQYGENQRNHRRGWFPIAYTAVLDDGPNVHPMDANTLELKRRSVDVMSPYSTFCSVSRSRTTPNMQNGGTDHDSSGDSGLLMLPPPPPSAHRPLSTFIDTNAKNLDSLQRLRSNSKLLHTSQSLPVGTPAAPTPTTPSGPSLTSGEPLVRILPRRLPPMSLHSSNDSGFCNDGPPPPLPPTLLSPTSPGFSPRDGANEDAKPKENMFSSVKLRRVITNDRSAPMIKRGSFLFRTIVSFVPLDVHLLPEIMWDLKDRSFTIYFGDHVVVDVSHGCGSFDILLWK</sequence>
<dbReference type="GO" id="GO:0005829">
    <property type="term" value="C:cytosol"/>
    <property type="evidence" value="ECO:0007669"/>
    <property type="project" value="TreeGrafter"/>
</dbReference>
<dbReference type="SMART" id="SM00326">
    <property type="entry name" value="SH3"/>
    <property type="match status" value="1"/>
</dbReference>
<reference evidence="6" key="2">
    <citation type="submission" date="2020-06" db="EMBL/GenBank/DDBJ databases">
        <authorList>
            <person name="Sheffer M."/>
        </authorList>
    </citation>
    <scope>NUCLEOTIDE SEQUENCE</scope>
</reference>
<dbReference type="GO" id="GO:0005654">
    <property type="term" value="C:nucleoplasm"/>
    <property type="evidence" value="ECO:0007669"/>
    <property type="project" value="TreeGrafter"/>
</dbReference>
<protein>
    <submittedName>
        <fullName evidence="6">Brain-specific angiogenesis inhibitor like protein</fullName>
    </submittedName>
</protein>
<evidence type="ECO:0000256" key="2">
    <source>
        <dbReference type="PROSITE-ProRule" id="PRU00192"/>
    </source>
</evidence>
<comment type="caution">
    <text evidence="6">The sequence shown here is derived from an EMBL/GenBank/DDBJ whole genome shotgun (WGS) entry which is preliminary data.</text>
</comment>
<dbReference type="Gene3D" id="1.20.1270.60">
    <property type="entry name" value="Arfaptin homology (AH) domain/BAR domain"/>
    <property type="match status" value="1"/>
</dbReference>
<feature type="domain" description="SH3" evidence="4">
    <location>
        <begin position="347"/>
        <end position="408"/>
    </location>
</feature>
<evidence type="ECO:0000313" key="7">
    <source>
        <dbReference type="Proteomes" id="UP000807504"/>
    </source>
</evidence>
<dbReference type="EMBL" id="JABXBU010002230">
    <property type="protein sequence ID" value="KAF8768019.1"/>
    <property type="molecule type" value="Genomic_DNA"/>
</dbReference>
<dbReference type="InterPro" id="IPR036028">
    <property type="entry name" value="SH3-like_dom_sf"/>
</dbReference>
<dbReference type="FunFam" id="2.30.30.40:FF:000188">
    <property type="entry name" value="Insulin receptor tyrosine kinase substrate"/>
    <property type="match status" value="1"/>
</dbReference>
<proteinExistence type="predicted"/>
<feature type="domain" description="IMD" evidence="5">
    <location>
        <begin position="2"/>
        <end position="251"/>
    </location>
</feature>
<reference evidence="6" key="1">
    <citation type="journal article" date="2020" name="bioRxiv">
        <title>Chromosome-level reference genome of the European wasp spider Argiope bruennichi: a resource for studies on range expansion and evolutionary adaptation.</title>
        <authorList>
            <person name="Sheffer M.M."/>
            <person name="Hoppe A."/>
            <person name="Krehenwinkel H."/>
            <person name="Uhl G."/>
            <person name="Kuss A.W."/>
            <person name="Jensen L."/>
            <person name="Jensen C."/>
            <person name="Gillespie R.G."/>
            <person name="Hoff K.J."/>
            <person name="Prost S."/>
        </authorList>
    </citation>
    <scope>NUCLEOTIDE SEQUENCE</scope>
</reference>
<dbReference type="AlphaFoldDB" id="A0A8T0E875"/>
<keyword evidence="1 2" id="KW-0728">SH3 domain</keyword>
<dbReference type="SUPFAM" id="SSF50044">
    <property type="entry name" value="SH3-domain"/>
    <property type="match status" value="1"/>
</dbReference>
<feature type="compositionally biased region" description="Polar residues" evidence="3">
    <location>
        <begin position="440"/>
        <end position="450"/>
    </location>
</feature>
<dbReference type="GO" id="GO:0051017">
    <property type="term" value="P:actin filament bundle assembly"/>
    <property type="evidence" value="ECO:0007669"/>
    <property type="project" value="TreeGrafter"/>
</dbReference>
<evidence type="ECO:0000259" key="5">
    <source>
        <dbReference type="PROSITE" id="PS51338"/>
    </source>
</evidence>
<accession>A0A8T0E875</accession>
<dbReference type="Gene3D" id="2.30.30.40">
    <property type="entry name" value="SH3 Domains"/>
    <property type="match status" value="1"/>
</dbReference>
<dbReference type="SUPFAM" id="SSF103657">
    <property type="entry name" value="BAR/IMD domain-like"/>
    <property type="match status" value="1"/>
</dbReference>
<name>A0A8T0E875_ARGBR</name>
<dbReference type="Proteomes" id="UP000807504">
    <property type="component" value="Unassembled WGS sequence"/>
</dbReference>
<dbReference type="InterPro" id="IPR027681">
    <property type="entry name" value="IRSp53/IRTKS/Pinkbar"/>
</dbReference>
<feature type="region of interest" description="Disordered" evidence="3">
    <location>
        <begin position="440"/>
        <end position="477"/>
    </location>
</feature>
<feature type="compositionally biased region" description="Pro residues" evidence="3">
    <location>
        <begin position="556"/>
        <end position="565"/>
    </location>
</feature>
<evidence type="ECO:0000256" key="3">
    <source>
        <dbReference type="SAM" id="MobiDB-lite"/>
    </source>
</evidence>
<dbReference type="InterPro" id="IPR001452">
    <property type="entry name" value="SH3_domain"/>
</dbReference>
<organism evidence="6 7">
    <name type="scientific">Argiope bruennichi</name>
    <name type="common">Wasp spider</name>
    <name type="synonym">Aranea bruennichi</name>
    <dbReference type="NCBI Taxonomy" id="94029"/>
    <lineage>
        <taxon>Eukaryota</taxon>
        <taxon>Metazoa</taxon>
        <taxon>Ecdysozoa</taxon>
        <taxon>Arthropoda</taxon>
        <taxon>Chelicerata</taxon>
        <taxon>Arachnida</taxon>
        <taxon>Araneae</taxon>
        <taxon>Araneomorphae</taxon>
        <taxon>Entelegynae</taxon>
        <taxon>Araneoidea</taxon>
        <taxon>Araneidae</taxon>
        <taxon>Argiope</taxon>
    </lineage>
</organism>
<dbReference type="InterPro" id="IPR027267">
    <property type="entry name" value="AH/BAR_dom_sf"/>
</dbReference>
<evidence type="ECO:0000256" key="1">
    <source>
        <dbReference type="ARBA" id="ARBA00022443"/>
    </source>
</evidence>
<evidence type="ECO:0000259" key="4">
    <source>
        <dbReference type="PROSITE" id="PS50002"/>
    </source>
</evidence>
<dbReference type="PROSITE" id="PS50002">
    <property type="entry name" value="SH3"/>
    <property type="match status" value="1"/>
</dbReference>
<gene>
    <name evidence="6" type="ORF">HNY73_020883</name>
</gene>
<dbReference type="InterPro" id="IPR013606">
    <property type="entry name" value="I-BAR_dom"/>
</dbReference>
<dbReference type="Pfam" id="PF08397">
    <property type="entry name" value="IMD"/>
    <property type="match status" value="1"/>
</dbReference>
<dbReference type="PROSITE" id="PS51338">
    <property type="entry name" value="IMD"/>
    <property type="match status" value="1"/>
</dbReference>
<dbReference type="PANTHER" id="PTHR14206">
    <property type="entry name" value="BRAIN-SPECIFIC ANGIOGENESIS INHIBITOR 1-ASSOCIATED PROTEIN 2"/>
    <property type="match status" value="1"/>
</dbReference>
<dbReference type="PANTHER" id="PTHR14206:SF7">
    <property type="entry name" value="INSULIN RECEPTOR SUBSTRATE 53 KDA, ISOFORM A"/>
    <property type="match status" value="1"/>
</dbReference>
<dbReference type="CDD" id="cd11779">
    <property type="entry name" value="SH3_Irsp53_BAIAP2L"/>
    <property type="match status" value="1"/>
</dbReference>